<keyword evidence="1" id="KW-1133">Transmembrane helix</keyword>
<keyword evidence="1" id="KW-0472">Membrane</keyword>
<feature type="transmembrane region" description="Helical" evidence="1">
    <location>
        <begin position="132"/>
        <end position="150"/>
    </location>
</feature>
<protein>
    <submittedName>
        <fullName evidence="2">Uncharacterized protein</fullName>
    </submittedName>
</protein>
<feature type="transmembrane region" description="Helical" evidence="1">
    <location>
        <begin position="6"/>
        <end position="26"/>
    </location>
</feature>
<evidence type="ECO:0000256" key="1">
    <source>
        <dbReference type="SAM" id="Phobius"/>
    </source>
</evidence>
<sequence length="151" mass="17627">MNYIKFSLLFIVIHGVSYIVAGVLALKISKDIYESKNRHCNFLRDMSDPEESKHVQIMFLPAQILRGLLMSIVLFPVLNTIRELPFTLKFTFFCSLMFIYTHIAAVSPFIDNIEGFVYFKKDYLIKKYLLKFQMEMVIYSILFGLLMSALT</sequence>
<dbReference type="EMBL" id="JAJEKE010000015">
    <property type="protein sequence ID" value="MCQ1530831.1"/>
    <property type="molecule type" value="Genomic_DNA"/>
</dbReference>
<comment type="caution">
    <text evidence="2">The sequence shown here is derived from an EMBL/GenBank/DDBJ whole genome shotgun (WGS) entry which is preliminary data.</text>
</comment>
<evidence type="ECO:0000313" key="2">
    <source>
        <dbReference type="EMBL" id="MCQ1530831.1"/>
    </source>
</evidence>
<evidence type="ECO:0000313" key="3">
    <source>
        <dbReference type="Proteomes" id="UP001651880"/>
    </source>
</evidence>
<name>A0ABT1NI33_9FIRM</name>
<keyword evidence="1" id="KW-0812">Transmembrane</keyword>
<feature type="transmembrane region" description="Helical" evidence="1">
    <location>
        <begin position="90"/>
        <end position="111"/>
    </location>
</feature>
<keyword evidence="3" id="KW-1185">Reference proteome</keyword>
<dbReference type="RefSeq" id="WP_255228353.1">
    <property type="nucleotide sequence ID" value="NZ_JAJEKE010000015.1"/>
</dbReference>
<reference evidence="2 3" key="1">
    <citation type="submission" date="2021-10" db="EMBL/GenBank/DDBJ databases">
        <title>Lutispora strain m25 sp. nov., a thermophilic, non-spore-forming bacterium isolated from a lab-scale methanogenic bioreactor digesting anaerobic sludge.</title>
        <authorList>
            <person name="El Houari A."/>
            <person name="Mcdonald J."/>
        </authorList>
    </citation>
    <scope>NUCLEOTIDE SEQUENCE [LARGE SCALE GENOMIC DNA]</scope>
    <source>
        <strain evidence="3">m25</strain>
    </source>
</reference>
<accession>A0ABT1NI33</accession>
<feature type="transmembrane region" description="Helical" evidence="1">
    <location>
        <begin position="57"/>
        <end position="78"/>
    </location>
</feature>
<organism evidence="2 3">
    <name type="scientific">Lutispora saccharofermentans</name>
    <dbReference type="NCBI Taxonomy" id="3024236"/>
    <lineage>
        <taxon>Bacteria</taxon>
        <taxon>Bacillati</taxon>
        <taxon>Bacillota</taxon>
        <taxon>Clostridia</taxon>
        <taxon>Lutisporales</taxon>
        <taxon>Lutisporaceae</taxon>
        <taxon>Lutispora</taxon>
    </lineage>
</organism>
<gene>
    <name evidence="2" type="ORF">LJD61_14930</name>
</gene>
<dbReference type="Proteomes" id="UP001651880">
    <property type="component" value="Unassembled WGS sequence"/>
</dbReference>
<proteinExistence type="predicted"/>